<keyword evidence="7" id="KW-1185">Reference proteome</keyword>
<reference evidence="6 7" key="1">
    <citation type="submission" date="2021-03" db="EMBL/GenBank/DDBJ databases">
        <title>Genomic Encyclopedia of Type Strains, Phase IV (KMG-IV): sequencing the most valuable type-strain genomes for metagenomic binning, comparative biology and taxonomic classification.</title>
        <authorList>
            <person name="Goeker M."/>
        </authorList>
    </citation>
    <scope>NUCLEOTIDE SEQUENCE [LARGE SCALE GENOMIC DNA]</scope>
    <source>
        <strain evidence="6 7">DSM 27512</strain>
    </source>
</reference>
<dbReference type="SUPFAM" id="SSF52540">
    <property type="entry name" value="P-loop containing nucleoside triphosphate hydrolases"/>
    <property type="match status" value="1"/>
</dbReference>
<dbReference type="EMBL" id="JAGGLI010000007">
    <property type="protein sequence ID" value="MBP2027139.1"/>
    <property type="molecule type" value="Genomic_DNA"/>
</dbReference>
<keyword evidence="2" id="KW-0813">Transport</keyword>
<dbReference type="InterPro" id="IPR027417">
    <property type="entry name" value="P-loop_NTPase"/>
</dbReference>
<dbReference type="PANTHER" id="PTHR46743:SF2">
    <property type="entry name" value="TEICHOIC ACIDS EXPORT ATP-BINDING PROTEIN TAGH"/>
    <property type="match status" value="1"/>
</dbReference>
<evidence type="ECO:0000313" key="7">
    <source>
        <dbReference type="Proteomes" id="UP001314903"/>
    </source>
</evidence>
<dbReference type="Gene3D" id="3.40.50.300">
    <property type="entry name" value="P-loop containing nucleotide triphosphate hydrolases"/>
    <property type="match status" value="1"/>
</dbReference>
<dbReference type="Proteomes" id="UP001314903">
    <property type="component" value="Unassembled WGS sequence"/>
</dbReference>
<dbReference type="CDD" id="cd03220">
    <property type="entry name" value="ABC_KpsT_Wzt"/>
    <property type="match status" value="1"/>
</dbReference>
<dbReference type="PANTHER" id="PTHR46743">
    <property type="entry name" value="TEICHOIC ACIDS EXPORT ATP-BINDING PROTEIN TAGH"/>
    <property type="match status" value="1"/>
</dbReference>
<evidence type="ECO:0000256" key="1">
    <source>
        <dbReference type="ARBA" id="ARBA00005417"/>
    </source>
</evidence>
<comment type="similarity">
    <text evidence="1">Belongs to the ABC transporter superfamily.</text>
</comment>
<evidence type="ECO:0000256" key="4">
    <source>
        <dbReference type="ARBA" id="ARBA00022840"/>
    </source>
</evidence>
<keyword evidence="3" id="KW-0547">Nucleotide-binding</keyword>
<dbReference type="SMART" id="SM00382">
    <property type="entry name" value="AAA"/>
    <property type="match status" value="1"/>
</dbReference>
<dbReference type="PROSITE" id="PS50893">
    <property type="entry name" value="ABC_TRANSPORTER_2"/>
    <property type="match status" value="1"/>
</dbReference>
<dbReference type="InterPro" id="IPR015860">
    <property type="entry name" value="ABC_transpr_TagH-like"/>
</dbReference>
<dbReference type="InterPro" id="IPR003439">
    <property type="entry name" value="ABC_transporter-like_ATP-bd"/>
</dbReference>
<evidence type="ECO:0000256" key="3">
    <source>
        <dbReference type="ARBA" id="ARBA00022741"/>
    </source>
</evidence>
<sequence length="247" mass="28002">MSASIELKNVNLKFKLYSTKQMSLKEFLINKLNKKNYNKYKEFYALRDINLLFNEGERIGIIGNNGAGKSTLLKLISQIYYPESGFVKVEGSIAPLIELGAGFNQELTGRENIYLNGAILGYSEKQLKDMEEEIIDFSDLNEFIDTPVKYYSTGMYGRLAFTVATQIRPNILIVDEIFAGGDINFIDKARKRMDDIITESNIVIMVSHSLDLITKICDRVVVLEKGSVIYDGLPSEAIEFYKSRTNI</sequence>
<keyword evidence="4 6" id="KW-0067">ATP-binding</keyword>
<protein>
    <submittedName>
        <fullName evidence="6">Lipopolysaccharide transport system ATP-binding protein</fullName>
    </submittedName>
</protein>
<accession>A0ABS4KKI0</accession>
<dbReference type="RefSeq" id="WP_209659897.1">
    <property type="nucleotide sequence ID" value="NZ_JAGGLI010000007.1"/>
</dbReference>
<dbReference type="InterPro" id="IPR050683">
    <property type="entry name" value="Bact_Polysacc_Export_ATP-bd"/>
</dbReference>
<gene>
    <name evidence="6" type="ORF">J2Z35_000933</name>
</gene>
<evidence type="ECO:0000259" key="5">
    <source>
        <dbReference type="PROSITE" id="PS50893"/>
    </source>
</evidence>
<proteinExistence type="inferred from homology"/>
<comment type="caution">
    <text evidence="6">The sequence shown here is derived from an EMBL/GenBank/DDBJ whole genome shotgun (WGS) entry which is preliminary data.</text>
</comment>
<evidence type="ECO:0000313" key="6">
    <source>
        <dbReference type="EMBL" id="MBP2027139.1"/>
    </source>
</evidence>
<feature type="domain" description="ABC transporter" evidence="5">
    <location>
        <begin position="27"/>
        <end position="247"/>
    </location>
</feature>
<dbReference type="Pfam" id="PF00005">
    <property type="entry name" value="ABC_tran"/>
    <property type="match status" value="1"/>
</dbReference>
<dbReference type="InterPro" id="IPR003593">
    <property type="entry name" value="AAA+_ATPase"/>
</dbReference>
<evidence type="ECO:0000256" key="2">
    <source>
        <dbReference type="ARBA" id="ARBA00022448"/>
    </source>
</evidence>
<dbReference type="GO" id="GO:0005524">
    <property type="term" value="F:ATP binding"/>
    <property type="evidence" value="ECO:0007669"/>
    <property type="project" value="UniProtKB-KW"/>
</dbReference>
<name>A0ABS4KKI0_9FIRM</name>
<organism evidence="6 7">
    <name type="scientific">Acetoanaerobium pronyense</name>
    <dbReference type="NCBI Taxonomy" id="1482736"/>
    <lineage>
        <taxon>Bacteria</taxon>
        <taxon>Bacillati</taxon>
        <taxon>Bacillota</taxon>
        <taxon>Clostridia</taxon>
        <taxon>Peptostreptococcales</taxon>
        <taxon>Filifactoraceae</taxon>
        <taxon>Acetoanaerobium</taxon>
    </lineage>
</organism>